<reference evidence="4" key="1">
    <citation type="journal article" date="2020" name="Stud. Mycol.">
        <title>101 Dothideomycetes genomes: a test case for predicting lifestyles and emergence of pathogens.</title>
        <authorList>
            <person name="Haridas S."/>
            <person name="Albert R."/>
            <person name="Binder M."/>
            <person name="Bloem J."/>
            <person name="Labutti K."/>
            <person name="Salamov A."/>
            <person name="Andreopoulos B."/>
            <person name="Baker S."/>
            <person name="Barry K."/>
            <person name="Bills G."/>
            <person name="Bluhm B."/>
            <person name="Cannon C."/>
            <person name="Castanera R."/>
            <person name="Culley D."/>
            <person name="Daum C."/>
            <person name="Ezra D."/>
            <person name="Gonzalez J."/>
            <person name="Henrissat B."/>
            <person name="Kuo A."/>
            <person name="Liang C."/>
            <person name="Lipzen A."/>
            <person name="Lutzoni F."/>
            <person name="Magnuson J."/>
            <person name="Mondo S."/>
            <person name="Nolan M."/>
            <person name="Ohm R."/>
            <person name="Pangilinan J."/>
            <person name="Park H.-J."/>
            <person name="Ramirez L."/>
            <person name="Alfaro M."/>
            <person name="Sun H."/>
            <person name="Tritt A."/>
            <person name="Yoshinaga Y."/>
            <person name="Zwiers L.-H."/>
            <person name="Turgeon B."/>
            <person name="Goodwin S."/>
            <person name="Spatafora J."/>
            <person name="Crous P."/>
            <person name="Grigoriev I."/>
        </authorList>
    </citation>
    <scope>NUCLEOTIDE SEQUENCE</scope>
    <source>
        <strain evidence="4">CBS 122681</strain>
    </source>
</reference>
<dbReference type="PIRSF" id="PIRSF001100">
    <property type="entry name" value="Beta_cellobiohydrolase"/>
    <property type="match status" value="1"/>
</dbReference>
<dbReference type="EMBL" id="MU004399">
    <property type="protein sequence ID" value="KAF2652533.1"/>
    <property type="molecule type" value="Genomic_DNA"/>
</dbReference>
<evidence type="ECO:0000256" key="2">
    <source>
        <dbReference type="PIRSR" id="PIRSR001100-2"/>
    </source>
</evidence>
<dbReference type="OrthoDB" id="64893at2759"/>
<evidence type="ECO:0000256" key="1">
    <source>
        <dbReference type="PIRSR" id="PIRSR001100-1"/>
    </source>
</evidence>
<dbReference type="AlphaFoldDB" id="A0A6A6T0X7"/>
<protein>
    <recommendedName>
        <fullName evidence="3">Glucanase</fullName>
        <ecNumber evidence="3">3.2.1.-</ecNumber>
    </recommendedName>
</protein>
<feature type="active site" description="Proton donor" evidence="1">
    <location>
        <position position="168"/>
    </location>
</feature>
<dbReference type="SUPFAM" id="SSF51989">
    <property type="entry name" value="Glycosyl hydrolases family 6, cellulases"/>
    <property type="match status" value="1"/>
</dbReference>
<feature type="chain" id="PRO_5025713613" description="Glucanase" evidence="3">
    <location>
        <begin position="20"/>
        <end position="416"/>
    </location>
</feature>
<feature type="binding site" evidence="2">
    <location>
        <position position="351"/>
    </location>
    <ligand>
        <name>substrate</name>
    </ligand>
</feature>
<evidence type="ECO:0000313" key="5">
    <source>
        <dbReference type="Proteomes" id="UP000799324"/>
    </source>
</evidence>
<dbReference type="Proteomes" id="UP000799324">
    <property type="component" value="Unassembled WGS sequence"/>
</dbReference>
<keyword evidence="3" id="KW-0732">Signal</keyword>
<dbReference type="PANTHER" id="PTHR34876:SF2">
    <property type="entry name" value="GLUCANASE"/>
    <property type="match status" value="1"/>
</dbReference>
<gene>
    <name evidence="4" type="ORF">K491DRAFT_718832</name>
</gene>
<dbReference type="GO" id="GO:0004553">
    <property type="term" value="F:hydrolase activity, hydrolyzing O-glycosyl compounds"/>
    <property type="evidence" value="ECO:0007669"/>
    <property type="project" value="InterPro"/>
</dbReference>
<dbReference type="InterPro" id="IPR036434">
    <property type="entry name" value="Beta_cellobiohydrolase_sf"/>
</dbReference>
<name>A0A6A6T0X7_9PLEO</name>
<dbReference type="InterPro" id="IPR016288">
    <property type="entry name" value="Beta_cellobiohydrolase"/>
</dbReference>
<organism evidence="4 5">
    <name type="scientific">Lophiostoma macrostomum CBS 122681</name>
    <dbReference type="NCBI Taxonomy" id="1314788"/>
    <lineage>
        <taxon>Eukaryota</taxon>
        <taxon>Fungi</taxon>
        <taxon>Dikarya</taxon>
        <taxon>Ascomycota</taxon>
        <taxon>Pezizomycotina</taxon>
        <taxon>Dothideomycetes</taxon>
        <taxon>Pleosporomycetidae</taxon>
        <taxon>Pleosporales</taxon>
        <taxon>Lophiostomataceae</taxon>
        <taxon>Lophiostoma</taxon>
    </lineage>
</organism>
<keyword evidence="3" id="KW-0136">Cellulose degradation</keyword>
<evidence type="ECO:0000313" key="4">
    <source>
        <dbReference type="EMBL" id="KAF2652533.1"/>
    </source>
</evidence>
<feature type="active site" description="Proton acceptor" evidence="1">
    <location>
        <position position="353"/>
    </location>
</feature>
<proteinExistence type="inferred from homology"/>
<keyword evidence="5" id="KW-1185">Reference proteome</keyword>
<keyword evidence="3" id="KW-0326">Glycosidase</keyword>
<dbReference type="PANTHER" id="PTHR34876">
    <property type="match status" value="1"/>
</dbReference>
<accession>A0A6A6T0X7</accession>
<keyword evidence="3" id="KW-0119">Carbohydrate metabolism</keyword>
<sequence length="416" mass="46180">MKFSPAATFLLTGTYIAAAIGVPYEATVLDRGVNVACERPVVLNASTNIWKSYSLHPDAIYQNLLQTATTSITDADLKQKALKLASVGTFVRISDREQISRIKEVVKDVPCHHILGLVLDGLPLKKCPGTGPGPTEDPWSYAEEYIDPIAATLKANPNTAFALIFEPDAILDVVANGTLLACQQLVKSYRTNVPYALRALNLPNVIQYLDACHGGCFGWKKTQKPGAQELINTWTAAGKPSQFRGVAVNVAGYNAWNLSPGEKFKDEDTCYDVYNPARNEKRYLQILNKTIGETDMPFHAIMDSSRAGVQGIRYHWKDYCNVNEAGFGPVFSNITKDPFLDAFVWAKWGGESDGTNDTNTSTYDRPCGLPDAFQPMPEKGQWSQPYFEMLLRNWKQKWDPTFPKQRQPAKISPRCG</sequence>
<dbReference type="PRINTS" id="PR00733">
    <property type="entry name" value="GLHYDRLASE6"/>
</dbReference>
<feature type="binding site" evidence="2">
    <location>
        <position position="213"/>
    </location>
    <ligand>
        <name>substrate</name>
    </ligand>
</feature>
<feature type="binding site" evidence="2">
    <location>
        <position position="347"/>
    </location>
    <ligand>
        <name>substrate</name>
    </ligand>
</feature>
<dbReference type="GO" id="GO:0030245">
    <property type="term" value="P:cellulose catabolic process"/>
    <property type="evidence" value="ECO:0007669"/>
    <property type="project" value="UniProtKB-KW"/>
</dbReference>
<keyword evidence="3" id="KW-0624">Polysaccharide degradation</keyword>
<dbReference type="EC" id="3.2.1.-" evidence="3"/>
<keyword evidence="3 4" id="KW-0378">Hydrolase</keyword>
<feature type="signal peptide" evidence="3">
    <location>
        <begin position="1"/>
        <end position="19"/>
    </location>
</feature>
<comment type="similarity">
    <text evidence="3">Belongs to the glycosyl hydrolase family 6.</text>
</comment>
<dbReference type="Pfam" id="PF01341">
    <property type="entry name" value="Glyco_hydro_6"/>
    <property type="match status" value="1"/>
</dbReference>
<dbReference type="Gene3D" id="3.20.20.40">
    <property type="entry name" value="1, 4-beta cellobiohydrolase"/>
    <property type="match status" value="1"/>
</dbReference>
<evidence type="ECO:0000256" key="3">
    <source>
        <dbReference type="RuleBase" id="RU361186"/>
    </source>
</evidence>